<dbReference type="GO" id="GO:0005886">
    <property type="term" value="C:plasma membrane"/>
    <property type="evidence" value="ECO:0007669"/>
    <property type="project" value="UniProtKB-SubCell"/>
</dbReference>
<proteinExistence type="inferred from homology"/>
<evidence type="ECO:0000256" key="3">
    <source>
        <dbReference type="ARBA" id="ARBA00022448"/>
    </source>
</evidence>
<feature type="transmembrane region" description="Helical" evidence="8">
    <location>
        <begin position="218"/>
        <end position="240"/>
    </location>
</feature>
<keyword evidence="6 8" id="KW-1133">Transmembrane helix</keyword>
<dbReference type="Pfam" id="PF01032">
    <property type="entry name" value="FecCD"/>
    <property type="match status" value="1"/>
</dbReference>
<evidence type="ECO:0000256" key="8">
    <source>
        <dbReference type="SAM" id="Phobius"/>
    </source>
</evidence>
<dbReference type="InterPro" id="IPR037294">
    <property type="entry name" value="ABC_BtuC-like"/>
</dbReference>
<evidence type="ECO:0000313" key="10">
    <source>
        <dbReference type="Proteomes" id="UP000279799"/>
    </source>
</evidence>
<dbReference type="KEGG" id="adp:NCTC12871_01365"/>
<evidence type="ECO:0000256" key="4">
    <source>
        <dbReference type="ARBA" id="ARBA00022475"/>
    </source>
</evidence>
<keyword evidence="5 8" id="KW-0812">Transmembrane</keyword>
<feature type="transmembrane region" description="Helical" evidence="8">
    <location>
        <begin position="299"/>
        <end position="323"/>
    </location>
</feature>
<protein>
    <submittedName>
        <fullName evidence="9">Hemin transport system permease HmuU</fullName>
    </submittedName>
</protein>
<dbReference type="AlphaFoldDB" id="A0A448TVC3"/>
<sequence length="360" mass="38736">MFYIIYYLQLFMLSPSHSHPTSLFSRLGCSILIMCLILFCVAAISLLLGRYPISVLHFMEALADKIGVSHFLPISQEHLINAVIWHGRFPRILTAIIIGAGLALAGTAFQAVFRNPLVSPALLGVLNGCAFGAALGLILNGGHFLVPLLACLFGCIAVLVGVLIAKRIGGDSILLLILGGIISNAFFAGLLSLVKYIADPEDQLPSIVYWLLGSLSSISLPLVAILCPILFLAMFILLCLGRQLDAMSLGDEEALSLGIPVVKMRYFIILLATIISAITVCIAGVVGWVGLLIPHLTRLIWGASHRFVLPLSAILGAIFLILSDDLARLLSVSEIPLGVVTELLGAMLFFFLLLRNWRGV</sequence>
<feature type="transmembrane region" description="Helical" evidence="8">
    <location>
        <begin position="266"/>
        <end position="293"/>
    </location>
</feature>
<feature type="transmembrane region" description="Helical" evidence="8">
    <location>
        <begin position="145"/>
        <end position="165"/>
    </location>
</feature>
<feature type="transmembrane region" description="Helical" evidence="8">
    <location>
        <begin position="335"/>
        <end position="354"/>
    </location>
</feature>
<evidence type="ECO:0000256" key="5">
    <source>
        <dbReference type="ARBA" id="ARBA00022692"/>
    </source>
</evidence>
<dbReference type="PANTHER" id="PTHR30472">
    <property type="entry name" value="FERRIC ENTEROBACTIN TRANSPORT SYSTEM PERMEASE PROTEIN"/>
    <property type="match status" value="1"/>
</dbReference>
<feature type="transmembrane region" description="Helical" evidence="8">
    <location>
        <begin position="92"/>
        <end position="113"/>
    </location>
</feature>
<accession>A0A448TVC3</accession>
<reference evidence="9 10" key="1">
    <citation type="submission" date="2018-12" db="EMBL/GenBank/DDBJ databases">
        <authorList>
            <consortium name="Pathogen Informatics"/>
        </authorList>
    </citation>
    <scope>NUCLEOTIDE SEQUENCE [LARGE SCALE GENOMIC DNA]</scope>
    <source>
        <strain evidence="9 10">NCTC12871</strain>
    </source>
</reference>
<evidence type="ECO:0000313" key="9">
    <source>
        <dbReference type="EMBL" id="VEJ09877.1"/>
    </source>
</evidence>
<comment type="subcellular location">
    <subcellularLocation>
        <location evidence="1">Cell membrane</location>
        <topology evidence="1">Multi-pass membrane protein</topology>
    </subcellularLocation>
</comment>
<evidence type="ECO:0000256" key="2">
    <source>
        <dbReference type="ARBA" id="ARBA00007935"/>
    </source>
</evidence>
<feature type="transmembrane region" description="Helical" evidence="8">
    <location>
        <begin position="120"/>
        <end position="139"/>
    </location>
</feature>
<name>A0A448TVC3_9PAST</name>
<dbReference type="Proteomes" id="UP000279799">
    <property type="component" value="Chromosome"/>
</dbReference>
<dbReference type="GO" id="GO:0033214">
    <property type="term" value="P:siderophore-iron import into cell"/>
    <property type="evidence" value="ECO:0007669"/>
    <property type="project" value="TreeGrafter"/>
</dbReference>
<gene>
    <name evidence="9" type="ORF">NCTC12871_01365</name>
</gene>
<feature type="transmembrane region" description="Helical" evidence="8">
    <location>
        <begin position="27"/>
        <end position="49"/>
    </location>
</feature>
<dbReference type="FunFam" id="1.10.3470.10:FF:000001">
    <property type="entry name" value="Vitamin B12 ABC transporter permease BtuC"/>
    <property type="match status" value="1"/>
</dbReference>
<dbReference type="CDD" id="cd06550">
    <property type="entry name" value="TM_ABC_iron-siderophores_like"/>
    <property type="match status" value="1"/>
</dbReference>
<keyword evidence="7 8" id="KW-0472">Membrane</keyword>
<keyword evidence="4" id="KW-1003">Cell membrane</keyword>
<dbReference type="SUPFAM" id="SSF81345">
    <property type="entry name" value="ABC transporter involved in vitamin B12 uptake, BtuC"/>
    <property type="match status" value="1"/>
</dbReference>
<evidence type="ECO:0000256" key="6">
    <source>
        <dbReference type="ARBA" id="ARBA00022989"/>
    </source>
</evidence>
<evidence type="ECO:0000256" key="1">
    <source>
        <dbReference type="ARBA" id="ARBA00004651"/>
    </source>
</evidence>
<dbReference type="PANTHER" id="PTHR30472:SF70">
    <property type="entry name" value="MOLYBDATE IMPORT SYSTEM PERMEASE PROTEIN MOLB"/>
    <property type="match status" value="1"/>
</dbReference>
<evidence type="ECO:0000256" key="7">
    <source>
        <dbReference type="ARBA" id="ARBA00023136"/>
    </source>
</evidence>
<feature type="transmembrane region" description="Helical" evidence="8">
    <location>
        <begin position="172"/>
        <end position="198"/>
    </location>
</feature>
<keyword evidence="10" id="KW-1185">Reference proteome</keyword>
<dbReference type="Gene3D" id="1.10.3470.10">
    <property type="entry name" value="ABC transporter involved in vitamin B12 uptake, BtuC"/>
    <property type="match status" value="1"/>
</dbReference>
<dbReference type="EMBL" id="LR134510">
    <property type="protein sequence ID" value="VEJ09877.1"/>
    <property type="molecule type" value="Genomic_DNA"/>
</dbReference>
<comment type="similarity">
    <text evidence="2">Belongs to the binding-protein-dependent transport system permease family. FecCD subfamily.</text>
</comment>
<keyword evidence="3" id="KW-0813">Transport</keyword>
<dbReference type="InterPro" id="IPR000522">
    <property type="entry name" value="ABC_transptr_permease_BtuC"/>
</dbReference>
<organism evidence="9 10">
    <name type="scientific">Actinobacillus delphinicola</name>
    <dbReference type="NCBI Taxonomy" id="51161"/>
    <lineage>
        <taxon>Bacteria</taxon>
        <taxon>Pseudomonadati</taxon>
        <taxon>Pseudomonadota</taxon>
        <taxon>Gammaproteobacteria</taxon>
        <taxon>Pasteurellales</taxon>
        <taxon>Pasteurellaceae</taxon>
        <taxon>Actinobacillus</taxon>
    </lineage>
</organism>
<dbReference type="GO" id="GO:0022857">
    <property type="term" value="F:transmembrane transporter activity"/>
    <property type="evidence" value="ECO:0007669"/>
    <property type="project" value="InterPro"/>
</dbReference>